<dbReference type="Gene3D" id="1.25.40.10">
    <property type="entry name" value="Tetratricopeptide repeat domain"/>
    <property type="match status" value="1"/>
</dbReference>
<dbReference type="Pfam" id="PF22528">
    <property type="entry name" value="PRMT_C"/>
    <property type="match status" value="1"/>
</dbReference>
<dbReference type="Gene3D" id="2.70.160.11">
    <property type="entry name" value="Hnrnp arginine n-methyltransferase1"/>
    <property type="match status" value="2"/>
</dbReference>
<dbReference type="GO" id="GO:0032259">
    <property type="term" value="P:methylation"/>
    <property type="evidence" value="ECO:0007669"/>
    <property type="project" value="UniProtKB-KW"/>
</dbReference>
<dbReference type="SUPFAM" id="SSF48452">
    <property type="entry name" value="TPR-like"/>
    <property type="match status" value="1"/>
</dbReference>
<keyword evidence="2 4" id="KW-0808">Transferase</keyword>
<dbReference type="EMBL" id="HBGA01074586">
    <property type="protein sequence ID" value="CAD9016748.1"/>
    <property type="molecule type" value="Transcribed_RNA"/>
</dbReference>
<dbReference type="GO" id="GO:0042054">
    <property type="term" value="F:histone methyltransferase activity"/>
    <property type="evidence" value="ECO:0007669"/>
    <property type="project" value="TreeGrafter"/>
</dbReference>
<proteinExistence type="predicted"/>
<evidence type="ECO:0000256" key="3">
    <source>
        <dbReference type="ARBA" id="ARBA00022691"/>
    </source>
</evidence>
<dbReference type="SUPFAM" id="SSF53335">
    <property type="entry name" value="S-adenosyl-L-methionine-dependent methyltransferases"/>
    <property type="match status" value="1"/>
</dbReference>
<dbReference type="InterPro" id="IPR055135">
    <property type="entry name" value="PRMT_dom"/>
</dbReference>
<feature type="domain" description="Protein arginine N-methyltransferase" evidence="5">
    <location>
        <begin position="752"/>
        <end position="855"/>
    </location>
</feature>
<dbReference type="InterPro" id="IPR011990">
    <property type="entry name" value="TPR-like_helical_dom_sf"/>
</dbReference>
<accession>A0A7S1NFQ9</accession>
<evidence type="ECO:0000313" key="6">
    <source>
        <dbReference type="EMBL" id="CAD9016748.1"/>
    </source>
</evidence>
<dbReference type="InterPro" id="IPR019734">
    <property type="entry name" value="TPR_rpt"/>
</dbReference>
<dbReference type="InterPro" id="IPR029063">
    <property type="entry name" value="SAM-dependent_MTases_sf"/>
</dbReference>
<dbReference type="AlphaFoldDB" id="A0A7S1NFQ9"/>
<evidence type="ECO:0000256" key="2">
    <source>
        <dbReference type="ARBA" id="ARBA00022679"/>
    </source>
</evidence>
<dbReference type="PANTHER" id="PTHR11006:SF4">
    <property type="entry name" value="PROTEIN ARGININE N-METHYLTRANSFERASE 7"/>
    <property type="match status" value="1"/>
</dbReference>
<dbReference type="Pfam" id="PF06325">
    <property type="entry name" value="PrmA"/>
    <property type="match status" value="1"/>
</dbReference>
<evidence type="ECO:0000256" key="1">
    <source>
        <dbReference type="ARBA" id="ARBA00022603"/>
    </source>
</evidence>
<protein>
    <recommendedName>
        <fullName evidence="5">Protein arginine N-methyltransferase domain-containing protein</fullName>
    </recommendedName>
</protein>
<dbReference type="Gene3D" id="3.40.50.150">
    <property type="entry name" value="Vaccinia Virus protein VP39"/>
    <property type="match status" value="1"/>
</dbReference>
<keyword evidence="3 4" id="KW-0949">S-adenosyl-L-methionine</keyword>
<dbReference type="GO" id="GO:0016274">
    <property type="term" value="F:protein-arginine N-methyltransferase activity"/>
    <property type="evidence" value="ECO:0007669"/>
    <property type="project" value="InterPro"/>
</dbReference>
<keyword evidence="1 4" id="KW-0489">Methyltransferase</keyword>
<dbReference type="Pfam" id="PF13181">
    <property type="entry name" value="TPR_8"/>
    <property type="match status" value="1"/>
</dbReference>
<organism evidence="6">
    <name type="scientific">Eutreptiella gymnastica</name>
    <dbReference type="NCBI Taxonomy" id="73025"/>
    <lineage>
        <taxon>Eukaryota</taxon>
        <taxon>Discoba</taxon>
        <taxon>Euglenozoa</taxon>
        <taxon>Euglenida</taxon>
        <taxon>Spirocuta</taxon>
        <taxon>Euglenophyceae</taxon>
        <taxon>Eutreptiales</taxon>
        <taxon>Eutreptiaceae</taxon>
        <taxon>Eutreptiella</taxon>
    </lineage>
</organism>
<dbReference type="PANTHER" id="PTHR11006">
    <property type="entry name" value="PROTEIN ARGININE N-METHYLTRANSFERASE"/>
    <property type="match status" value="1"/>
</dbReference>
<evidence type="ECO:0000256" key="4">
    <source>
        <dbReference type="PROSITE-ProRule" id="PRU01015"/>
    </source>
</evidence>
<dbReference type="SMART" id="SM00028">
    <property type="entry name" value="TPR"/>
    <property type="match status" value="3"/>
</dbReference>
<reference evidence="6" key="1">
    <citation type="submission" date="2021-01" db="EMBL/GenBank/DDBJ databases">
        <authorList>
            <person name="Corre E."/>
            <person name="Pelletier E."/>
            <person name="Niang G."/>
            <person name="Scheremetjew M."/>
            <person name="Finn R."/>
            <person name="Kale V."/>
            <person name="Holt S."/>
            <person name="Cochrane G."/>
            <person name="Meng A."/>
            <person name="Brown T."/>
            <person name="Cohen L."/>
        </authorList>
    </citation>
    <scope>NUCLEOTIDE SEQUENCE</scope>
    <source>
        <strain evidence="6">NIES-381</strain>
    </source>
</reference>
<sequence length="870" mass="96323">MAYGESESSNTLQMSPVHVPPVPATIRIVYTTPNCRKEKMHCAAYAVSFNKAIEVYNAKDYAYALDLFHEADRAEPGNPQCVVMIGICLENTGKSDTALGVYSYALQLDEHYALAWHNKGVLLSNMGKHEEAKECYLNALRDRVLTGSPDFEVAAASLASCLVKMGEKTSATRVLEDLVCRMAISPTADHTIAAWLSDIQAEVKNPQRAYELLMNLPNDGFLKPDKLMLSKNKMADHLSSLCQPHSFLLPKAPRMANGYIAAIQSTVAKLVKEKPGSLLRVADLDSIGWLAMKAIQAGCKQASCYIRPWDTLKCHLTQVLQSNGYEASDVDIRNFAADKVDPFNDATEQFDLVINAVYTPASVPGILNRIKELQRKGMATVPHSGALKLMAISSEQIKLQTTAGSEVNGFDLTAFGDFSTAIRKYVMHMYMSTIKHDVLTEVVTVPINTDDNLQGMFQQVIDLPVTKRGKVDAIVTWYDLDLGGGQALSMGPDEDNMWQQNVQVVHFGSDDPVNVDDTIRLHSTVTRWNQERSHQYIMFEKIDHVARQSGEVVRVHDTMLLSEDPLEGRLWHFDMMSDIGRNDAYDRGLKAVVKPDSIVLDIGTGSGLLAMMAARAGAKHVYAIEANPDIAEKARKVIKANGYHDKITVLTGKSDDIKAGEGELMPVKADIVVTETMGADLLSELMYNILDDARERLLKPGAIMVPGAGRVIGQLVQIDAPWHTAGFPSGKSTSELDLSAFNPMLPPMRTCVHIQKTKFTPLTEVFSLFDFNFSQPINKVGNTREITVPITMAGKCHAILFWWDADLGEDSEGRIIIETGPQSRYAYVDHAHWSQQLQVLDFDGVPVQPKQEMSFKLYNDNHLSFAELVR</sequence>
<dbReference type="PROSITE" id="PS51678">
    <property type="entry name" value="SAM_MT_PRMT"/>
    <property type="match status" value="1"/>
</dbReference>
<gene>
    <name evidence="6" type="ORF">EGYM00392_LOCUS27857</name>
</gene>
<dbReference type="InterPro" id="IPR025799">
    <property type="entry name" value="Arg_MeTrfase"/>
</dbReference>
<evidence type="ECO:0000259" key="5">
    <source>
        <dbReference type="Pfam" id="PF22528"/>
    </source>
</evidence>
<name>A0A7S1NFQ9_9EUGL</name>
<dbReference type="CDD" id="cd02440">
    <property type="entry name" value="AdoMet_MTases"/>
    <property type="match status" value="1"/>
</dbReference>